<accession>A0A5C3E1F5</accession>
<dbReference type="Proteomes" id="UP000324022">
    <property type="component" value="Unassembled WGS sequence"/>
</dbReference>
<gene>
    <name evidence="1" type="ORF">UTRI_03510</name>
</gene>
<dbReference type="EMBL" id="OOIN01000007">
    <property type="protein sequence ID" value="SPO24242.1"/>
    <property type="molecule type" value="Genomic_DNA"/>
</dbReference>
<sequence>MCVCVCVCVCVWWMSVPRGARLHLLKEIFDRVADAKQFEGIGPRVSSRVVIAAAAAAAAARFRRRQAIGPGRVKRSCPQNEGSSKSAVFELVHLPQIEENRR</sequence>
<protein>
    <submittedName>
        <fullName evidence="1">Uncharacterized protein</fullName>
    </submittedName>
</protein>
<dbReference type="AlphaFoldDB" id="A0A5C3E1F5"/>
<evidence type="ECO:0000313" key="1">
    <source>
        <dbReference type="EMBL" id="SPO24242.1"/>
    </source>
</evidence>
<evidence type="ECO:0000313" key="2">
    <source>
        <dbReference type="Proteomes" id="UP000324022"/>
    </source>
</evidence>
<reference evidence="1 2" key="1">
    <citation type="submission" date="2018-03" db="EMBL/GenBank/DDBJ databases">
        <authorList>
            <person name="Guldener U."/>
        </authorList>
    </citation>
    <scope>NUCLEOTIDE SEQUENCE [LARGE SCALE GENOMIC DNA]</scope>
    <source>
        <strain evidence="1 2">NBRC100155</strain>
    </source>
</reference>
<name>A0A5C3E1F5_9BASI</name>
<keyword evidence="2" id="KW-1185">Reference proteome</keyword>
<proteinExistence type="predicted"/>
<organism evidence="1 2">
    <name type="scientific">Ustilago trichophora</name>
    <dbReference type="NCBI Taxonomy" id="86804"/>
    <lineage>
        <taxon>Eukaryota</taxon>
        <taxon>Fungi</taxon>
        <taxon>Dikarya</taxon>
        <taxon>Basidiomycota</taxon>
        <taxon>Ustilaginomycotina</taxon>
        <taxon>Ustilaginomycetes</taxon>
        <taxon>Ustilaginales</taxon>
        <taxon>Ustilaginaceae</taxon>
        <taxon>Ustilago</taxon>
    </lineage>
</organism>